<comment type="catalytic activity">
    <reaction evidence="6">
        <text>L-aspartate + NADP(+) + H2O = oxaloacetate + NH4(+) + NADPH + H(+)</text>
        <dbReference type="Rhea" id="RHEA:11784"/>
        <dbReference type="ChEBI" id="CHEBI:15377"/>
        <dbReference type="ChEBI" id="CHEBI:15378"/>
        <dbReference type="ChEBI" id="CHEBI:16452"/>
        <dbReference type="ChEBI" id="CHEBI:28938"/>
        <dbReference type="ChEBI" id="CHEBI:29991"/>
        <dbReference type="ChEBI" id="CHEBI:57783"/>
        <dbReference type="ChEBI" id="CHEBI:58349"/>
        <dbReference type="EC" id="1.4.1.21"/>
    </reaction>
</comment>
<comment type="similarity">
    <text evidence="1 6">Belongs to the L-aspartate dehydrogenase family.</text>
</comment>
<comment type="caution">
    <text evidence="9">The sequence shown here is derived from an EMBL/GenBank/DDBJ whole genome shotgun (WGS) entry which is preliminary data.</text>
</comment>
<comment type="miscellaneous">
    <text evidence="6">The iminoaspartate product is unstable in aqueous solution and can decompose to oxaloacetate and ammonia.</text>
</comment>
<evidence type="ECO:0000313" key="10">
    <source>
        <dbReference type="Proteomes" id="UP000235346"/>
    </source>
</evidence>
<dbReference type="GO" id="GO:0016639">
    <property type="term" value="F:oxidoreductase activity, acting on the CH-NH2 group of donors, NAD or NADP as acceptor"/>
    <property type="evidence" value="ECO:0007669"/>
    <property type="project" value="UniProtKB-UniRule"/>
</dbReference>
<evidence type="ECO:0000256" key="2">
    <source>
        <dbReference type="ARBA" id="ARBA00022642"/>
    </source>
</evidence>
<dbReference type="GO" id="GO:0050661">
    <property type="term" value="F:NADP binding"/>
    <property type="evidence" value="ECO:0007669"/>
    <property type="project" value="UniProtKB-UniRule"/>
</dbReference>
<gene>
    <name evidence="6" type="primary">nadX</name>
    <name evidence="9" type="ORF">C1H66_09705</name>
</gene>
<evidence type="ECO:0000256" key="1">
    <source>
        <dbReference type="ARBA" id="ARBA00008331"/>
    </source>
</evidence>
<dbReference type="OrthoDB" id="7056904at2"/>
<dbReference type="UniPathway" id="UPA00253">
    <property type="reaction ID" value="UER00456"/>
</dbReference>
<dbReference type="NCBIfam" id="NF009827">
    <property type="entry name" value="PRK13303.1-2"/>
    <property type="match status" value="1"/>
</dbReference>
<dbReference type="Gene3D" id="3.30.360.10">
    <property type="entry name" value="Dihydrodipicolinate Reductase, domain 2"/>
    <property type="match status" value="1"/>
</dbReference>
<feature type="binding site" evidence="6">
    <location>
        <position position="188"/>
    </location>
    <ligand>
        <name>NAD(+)</name>
        <dbReference type="ChEBI" id="CHEBI:57540"/>
    </ligand>
</feature>
<evidence type="ECO:0000259" key="7">
    <source>
        <dbReference type="Pfam" id="PF01958"/>
    </source>
</evidence>
<dbReference type="SUPFAM" id="SSF55347">
    <property type="entry name" value="Glyceraldehyde-3-phosphate dehydrogenase-like, C-terminal domain"/>
    <property type="match status" value="1"/>
</dbReference>
<feature type="domain" description="Aspartate/homoserine dehydrogenase NAD-binding" evidence="8">
    <location>
        <begin position="25"/>
        <end position="118"/>
    </location>
</feature>
<dbReference type="GO" id="GO:0009435">
    <property type="term" value="P:NAD+ biosynthetic process"/>
    <property type="evidence" value="ECO:0007669"/>
    <property type="project" value="UniProtKB-UniRule"/>
</dbReference>
<dbReference type="RefSeq" id="WP_102627688.1">
    <property type="nucleotide sequence ID" value="NZ_PDOH01000014.1"/>
</dbReference>
<dbReference type="PANTHER" id="PTHR31873">
    <property type="entry name" value="L-ASPARTATE DEHYDROGENASE-RELATED"/>
    <property type="match status" value="1"/>
</dbReference>
<dbReference type="EC" id="1.4.1.21" evidence="6"/>
<dbReference type="GO" id="GO:0051287">
    <property type="term" value="F:NAD binding"/>
    <property type="evidence" value="ECO:0007669"/>
    <property type="project" value="UniProtKB-UniRule"/>
</dbReference>
<organism evidence="9 10">
    <name type="scientific">Halomonas heilongjiangensis</name>
    <dbReference type="NCBI Taxonomy" id="1387883"/>
    <lineage>
        <taxon>Bacteria</taxon>
        <taxon>Pseudomonadati</taxon>
        <taxon>Pseudomonadota</taxon>
        <taxon>Gammaproteobacteria</taxon>
        <taxon>Oceanospirillales</taxon>
        <taxon>Halomonadaceae</taxon>
        <taxon>Halomonas</taxon>
    </lineage>
</organism>
<feature type="active site" evidence="6">
    <location>
        <position position="218"/>
    </location>
</feature>
<dbReference type="Gene3D" id="3.40.50.720">
    <property type="entry name" value="NAD(P)-binding Rossmann-like Domain"/>
    <property type="match status" value="1"/>
</dbReference>
<dbReference type="Pfam" id="PF03447">
    <property type="entry name" value="NAD_binding_3"/>
    <property type="match status" value="1"/>
</dbReference>
<comment type="catalytic activity">
    <reaction evidence="6">
        <text>L-aspartate + NAD(+) + H2O = oxaloacetate + NH4(+) + NADH + H(+)</text>
        <dbReference type="Rhea" id="RHEA:11788"/>
        <dbReference type="ChEBI" id="CHEBI:15377"/>
        <dbReference type="ChEBI" id="CHEBI:15378"/>
        <dbReference type="ChEBI" id="CHEBI:16452"/>
        <dbReference type="ChEBI" id="CHEBI:28938"/>
        <dbReference type="ChEBI" id="CHEBI:29991"/>
        <dbReference type="ChEBI" id="CHEBI:57540"/>
        <dbReference type="ChEBI" id="CHEBI:57945"/>
        <dbReference type="EC" id="1.4.1.21"/>
    </reaction>
</comment>
<feature type="domain" description="Aspartate dehydrogenase" evidence="7">
    <location>
        <begin position="165"/>
        <end position="253"/>
    </location>
</feature>
<evidence type="ECO:0000256" key="6">
    <source>
        <dbReference type="HAMAP-Rule" id="MF_01265"/>
    </source>
</evidence>
<comment type="function">
    <text evidence="6">Specifically catalyzes the NAD or NADP-dependent dehydrogenation of L-aspartate to iminoaspartate.</text>
</comment>
<sequence length="265" mass="27786">MTTKRLMIIGYGAMAREVHRLLPTGLTLSWVVVPEAQVAATRERLGAGVEVLTSVAQCEGRPDLVVECAGQPGLVEHGEAVLGRGLTLAIVATGALADEGLYGRLRQAAEMGGGRMLVLSGAVAGMDGLAAAREGGLESVTYEACKAPRSWKGSHAEQLVDLDALTEATVFYEGTAGEAARLFPANANVAATVALAGIGMQATTVRLTADPAARRNTHRIHVQGRFGEFRIELNGRPLEHNPKTSMLAALSVVRACRQALDPVTV</sequence>
<dbReference type="InterPro" id="IPR011182">
    <property type="entry name" value="L-Asp_DH"/>
</dbReference>
<dbReference type="InterPro" id="IPR036291">
    <property type="entry name" value="NAD(P)-bd_dom_sf"/>
</dbReference>
<dbReference type="PANTHER" id="PTHR31873:SF6">
    <property type="entry name" value="ASPARTATE DEHYDROGENASE DOMAIN-CONTAINING PROTEIN"/>
    <property type="match status" value="1"/>
</dbReference>
<evidence type="ECO:0000256" key="4">
    <source>
        <dbReference type="ARBA" id="ARBA00023002"/>
    </source>
</evidence>
<dbReference type="InterPro" id="IPR005106">
    <property type="entry name" value="Asp/hSer_DH_NAD-bd"/>
</dbReference>
<comment type="pathway">
    <text evidence="6">Cofactor biosynthesis; NAD(+) biosynthesis; iminoaspartate from L-aspartate (dehydrogenase route): step 1/1.</text>
</comment>
<reference evidence="9 10" key="1">
    <citation type="submission" date="2018-01" db="EMBL/GenBank/DDBJ databases">
        <title>Halomonas endophytica sp. nov., isolated from storage liquid in the stems of Populus euphratica.</title>
        <authorList>
            <person name="Chen C."/>
        </authorList>
    </citation>
    <scope>NUCLEOTIDE SEQUENCE [LARGE SCALE GENOMIC DNA]</scope>
    <source>
        <strain evidence="9 10">DSM 26881</strain>
    </source>
</reference>
<feature type="binding site" evidence="6">
    <location>
        <position position="122"/>
    </location>
    <ligand>
        <name>NAD(+)</name>
        <dbReference type="ChEBI" id="CHEBI:57540"/>
    </ligand>
</feature>
<proteinExistence type="inferred from homology"/>
<keyword evidence="4 6" id="KW-0560">Oxidoreductase</keyword>
<dbReference type="HAMAP" id="MF_01265">
    <property type="entry name" value="NadX"/>
    <property type="match status" value="1"/>
</dbReference>
<name>A0A2N7TNF6_9GAMM</name>
<evidence type="ECO:0000259" key="8">
    <source>
        <dbReference type="Pfam" id="PF03447"/>
    </source>
</evidence>
<dbReference type="NCBIfam" id="NF009828">
    <property type="entry name" value="PRK13303.1-3"/>
    <property type="match status" value="1"/>
</dbReference>
<dbReference type="PIRSF" id="PIRSF005227">
    <property type="entry name" value="Asp_dh_NAD_syn"/>
    <property type="match status" value="1"/>
</dbReference>
<accession>A0A2N7TNF6</accession>
<dbReference type="InterPro" id="IPR002811">
    <property type="entry name" value="Asp_DH"/>
</dbReference>
<dbReference type="InterPro" id="IPR020626">
    <property type="entry name" value="Asp_DH_prok"/>
</dbReference>
<keyword evidence="10" id="KW-1185">Reference proteome</keyword>
<dbReference type="Pfam" id="PF01958">
    <property type="entry name" value="Asp_DH_C"/>
    <property type="match status" value="1"/>
</dbReference>
<keyword evidence="5 6" id="KW-0520">NAD</keyword>
<protein>
    <recommendedName>
        <fullName evidence="6">L-aspartate dehydrogenase</fullName>
        <ecNumber evidence="6">1.4.1.21</ecNumber>
    </recommendedName>
</protein>
<evidence type="ECO:0000256" key="3">
    <source>
        <dbReference type="ARBA" id="ARBA00022857"/>
    </source>
</evidence>
<dbReference type="EMBL" id="PNRE01000043">
    <property type="protein sequence ID" value="PMR69710.1"/>
    <property type="molecule type" value="Genomic_DNA"/>
</dbReference>
<keyword evidence="2 6" id="KW-0662">Pyridine nucleotide biosynthesis</keyword>
<keyword evidence="3 6" id="KW-0521">NADP</keyword>
<dbReference type="GO" id="GO:0033735">
    <property type="term" value="F:aspartate dehydrogenase [NAD(P)+] activity"/>
    <property type="evidence" value="ECO:0007669"/>
    <property type="project" value="UniProtKB-EC"/>
</dbReference>
<dbReference type="Proteomes" id="UP000235346">
    <property type="component" value="Unassembled WGS sequence"/>
</dbReference>
<evidence type="ECO:0000256" key="5">
    <source>
        <dbReference type="ARBA" id="ARBA00023027"/>
    </source>
</evidence>
<dbReference type="SUPFAM" id="SSF51735">
    <property type="entry name" value="NAD(P)-binding Rossmann-fold domains"/>
    <property type="match status" value="1"/>
</dbReference>
<evidence type="ECO:0000313" key="9">
    <source>
        <dbReference type="EMBL" id="PMR69710.1"/>
    </source>
</evidence>
<dbReference type="AlphaFoldDB" id="A0A2N7TNF6"/>